<dbReference type="AlphaFoldDB" id="A0A804IGT6"/>
<name>A0A804IGT6_MUSAM</name>
<proteinExistence type="predicted"/>
<evidence type="ECO:0000313" key="1">
    <source>
        <dbReference type="EMBL" id="CAG1851421.1"/>
    </source>
</evidence>
<dbReference type="InParanoid" id="A0A804IGT6"/>
<sequence length="58" mass="6449">MFLLGKWGEFIRRKGAFFQSVKEACNAEIIIGGAKGPPDKARVCRFQSLTVFTLDGNQ</sequence>
<dbReference type="EnsemblPlants" id="Ma03_t27150.1">
    <property type="protein sequence ID" value="Ma03_p27150.1"/>
    <property type="gene ID" value="Ma03_g27150"/>
</dbReference>
<reference evidence="2" key="2">
    <citation type="submission" date="2021-05" db="UniProtKB">
        <authorList>
            <consortium name="EnsemblPlants"/>
        </authorList>
    </citation>
    <scope>IDENTIFICATION</scope>
    <source>
        <strain evidence="2">subsp. malaccensis</strain>
    </source>
</reference>
<gene>
    <name evidence="1" type="ORF">GSMUA_191450.1</name>
</gene>
<reference evidence="1" key="1">
    <citation type="submission" date="2021-03" db="EMBL/GenBank/DDBJ databases">
        <authorList>
            <consortium name="Genoscope - CEA"/>
            <person name="William W."/>
        </authorList>
    </citation>
    <scope>NUCLEOTIDE SEQUENCE</scope>
    <source>
        <strain evidence="1">Doubled-haploid Pahang</strain>
    </source>
</reference>
<protein>
    <submittedName>
        <fullName evidence="1">(wild Malaysian banana) hypothetical protein</fullName>
    </submittedName>
</protein>
<dbReference type="Proteomes" id="UP000012960">
    <property type="component" value="Unplaced"/>
</dbReference>
<accession>A0A804IGT6</accession>
<keyword evidence="3" id="KW-1185">Reference proteome</keyword>
<evidence type="ECO:0000313" key="2">
    <source>
        <dbReference type="EnsemblPlants" id="Ma03_p27150.1"/>
    </source>
</evidence>
<dbReference type="EMBL" id="HG996468">
    <property type="protein sequence ID" value="CAG1851421.1"/>
    <property type="molecule type" value="Genomic_DNA"/>
</dbReference>
<evidence type="ECO:0000313" key="3">
    <source>
        <dbReference type="Proteomes" id="UP000012960"/>
    </source>
</evidence>
<dbReference type="Gramene" id="Ma03_t27150.1">
    <property type="protein sequence ID" value="Ma03_p27150.1"/>
    <property type="gene ID" value="Ma03_g27150"/>
</dbReference>
<organism evidence="2 3">
    <name type="scientific">Musa acuminata subsp. malaccensis</name>
    <name type="common">Wild banana</name>
    <name type="synonym">Musa malaccensis</name>
    <dbReference type="NCBI Taxonomy" id="214687"/>
    <lineage>
        <taxon>Eukaryota</taxon>
        <taxon>Viridiplantae</taxon>
        <taxon>Streptophyta</taxon>
        <taxon>Embryophyta</taxon>
        <taxon>Tracheophyta</taxon>
        <taxon>Spermatophyta</taxon>
        <taxon>Magnoliopsida</taxon>
        <taxon>Liliopsida</taxon>
        <taxon>Zingiberales</taxon>
        <taxon>Musaceae</taxon>
        <taxon>Musa</taxon>
    </lineage>
</organism>